<evidence type="ECO:0000259" key="1">
    <source>
        <dbReference type="Pfam" id="PF13649"/>
    </source>
</evidence>
<dbReference type="PANTHER" id="PTHR43591:SF110">
    <property type="entry name" value="RHODANESE DOMAIN-CONTAINING PROTEIN"/>
    <property type="match status" value="1"/>
</dbReference>
<feature type="domain" description="Methyltransferase" evidence="1">
    <location>
        <begin position="41"/>
        <end position="134"/>
    </location>
</feature>
<dbReference type="InterPro" id="IPR041698">
    <property type="entry name" value="Methyltransf_25"/>
</dbReference>
<dbReference type="GO" id="GO:0032259">
    <property type="term" value="P:methylation"/>
    <property type="evidence" value="ECO:0007669"/>
    <property type="project" value="UniProtKB-KW"/>
</dbReference>
<keyword evidence="2" id="KW-0808">Transferase</keyword>
<evidence type="ECO:0000313" key="2">
    <source>
        <dbReference type="EMBL" id="NGN96102.1"/>
    </source>
</evidence>
<dbReference type="RefSeq" id="WP_165011264.1">
    <property type="nucleotide sequence ID" value="NZ_JAALDL010000001.1"/>
</dbReference>
<evidence type="ECO:0000313" key="3">
    <source>
        <dbReference type="Proteomes" id="UP000473008"/>
    </source>
</evidence>
<dbReference type="Gene3D" id="2.20.25.110">
    <property type="entry name" value="S-adenosyl-L-methionine-dependent methyltransferases"/>
    <property type="match status" value="1"/>
</dbReference>
<dbReference type="Gene3D" id="3.40.50.150">
    <property type="entry name" value="Vaccinia Virus protein VP39"/>
    <property type="match status" value="1"/>
</dbReference>
<dbReference type="Proteomes" id="UP000473008">
    <property type="component" value="Unassembled WGS sequence"/>
</dbReference>
<dbReference type="AlphaFoldDB" id="A0A6M1R914"/>
<keyword evidence="2" id="KW-0489">Methyltransferase</keyword>
<dbReference type="InterPro" id="IPR029063">
    <property type="entry name" value="SAM-dependent_MTases_sf"/>
</dbReference>
<dbReference type="CDD" id="cd02440">
    <property type="entry name" value="AdoMet_MTases"/>
    <property type="match status" value="1"/>
</dbReference>
<accession>A0A6M1R914</accession>
<gene>
    <name evidence="2" type="ORF">G5S52_00085</name>
</gene>
<name>A0A6M1R914_9GAMM</name>
<dbReference type="SUPFAM" id="SSF53335">
    <property type="entry name" value="S-adenosyl-L-methionine-dependent methyltransferases"/>
    <property type="match status" value="1"/>
</dbReference>
<dbReference type="EMBL" id="JAALDL010000001">
    <property type="protein sequence ID" value="NGN96102.1"/>
    <property type="molecule type" value="Genomic_DNA"/>
</dbReference>
<reference evidence="2 3" key="1">
    <citation type="submission" date="2020-02" db="EMBL/GenBank/DDBJ databases">
        <title>The draft genome of Grimontia sedimenta sp. nov., isolated from benthic sediments near coral reefs south of Kuwait.</title>
        <authorList>
            <person name="Mahmoud H.M."/>
            <person name="Jose L."/>
            <person name="Eapen S."/>
        </authorList>
    </citation>
    <scope>NUCLEOTIDE SEQUENCE [LARGE SCALE GENOMIC DNA]</scope>
    <source>
        <strain evidence="2 3">S25</strain>
    </source>
</reference>
<dbReference type="Pfam" id="PF13649">
    <property type="entry name" value="Methyltransf_25"/>
    <property type="match status" value="1"/>
</dbReference>
<comment type="caution">
    <text evidence="2">The sequence shown here is derived from an EMBL/GenBank/DDBJ whole genome shotgun (WGS) entry which is preliminary data.</text>
</comment>
<dbReference type="PANTHER" id="PTHR43591">
    <property type="entry name" value="METHYLTRANSFERASE"/>
    <property type="match status" value="1"/>
</dbReference>
<keyword evidence="3" id="KW-1185">Reference proteome</keyword>
<protein>
    <submittedName>
        <fullName evidence="2">Class I SAM-dependent methyltransferase</fullName>
    </submittedName>
</protein>
<dbReference type="GO" id="GO:0008168">
    <property type="term" value="F:methyltransferase activity"/>
    <property type="evidence" value="ECO:0007669"/>
    <property type="project" value="UniProtKB-KW"/>
</dbReference>
<proteinExistence type="predicted"/>
<organism evidence="2 3">
    <name type="scientific">Grimontia sedimenti</name>
    <dbReference type="NCBI Taxonomy" id="2711294"/>
    <lineage>
        <taxon>Bacteria</taxon>
        <taxon>Pseudomonadati</taxon>
        <taxon>Pseudomonadota</taxon>
        <taxon>Gammaproteobacteria</taxon>
        <taxon>Vibrionales</taxon>
        <taxon>Vibrionaceae</taxon>
        <taxon>Grimontia</taxon>
    </lineage>
</organism>
<sequence length="252" mass="28776">MQDLSEFWSGEDYDQQYAHLYEDDIALIDQLIEEKQAKSLLDICCGTGIVTIPLAEKLEHVVGVDLSPDMLKRAKQKVGPTLSVRFLERNAVTFSLHSRFDIVIMTGNAFQAFANDNDFARLLSNVAAHLNPDGLFVFDTRLPTPQNLILDDDFKACPSYLDAKGEQVQFFRRSERYDSENKVLYSLSRRIYADGSVKEAGIDLKYRSKETIERCLAEAGFTIDKRYADWRRSEWSENSNSLICVAKKVNRP</sequence>